<dbReference type="PANTHER" id="PTHR21595:SF0">
    <property type="entry name" value="PATRONIN"/>
    <property type="match status" value="1"/>
</dbReference>
<feature type="compositionally biased region" description="Low complexity" evidence="1">
    <location>
        <begin position="354"/>
        <end position="382"/>
    </location>
</feature>
<evidence type="ECO:0000259" key="2">
    <source>
        <dbReference type="PROSITE" id="PS50021"/>
    </source>
</evidence>
<feature type="compositionally biased region" description="Low complexity" evidence="1">
    <location>
        <begin position="1"/>
        <end position="14"/>
    </location>
</feature>
<dbReference type="GO" id="GO:0051011">
    <property type="term" value="F:microtubule minus-end binding"/>
    <property type="evidence" value="ECO:0007669"/>
    <property type="project" value="TreeGrafter"/>
</dbReference>
<dbReference type="InterPro" id="IPR032940">
    <property type="entry name" value="CAMSAP"/>
</dbReference>
<evidence type="ECO:0000256" key="1">
    <source>
        <dbReference type="SAM" id="MobiDB-lite"/>
    </source>
</evidence>
<dbReference type="GO" id="GO:0007026">
    <property type="term" value="P:negative regulation of microtubule depolymerization"/>
    <property type="evidence" value="ECO:0007669"/>
    <property type="project" value="TreeGrafter"/>
</dbReference>
<organism evidence="3">
    <name type="scientific">Culex pipiens</name>
    <name type="common">House mosquito</name>
    <dbReference type="NCBI Taxonomy" id="7175"/>
    <lineage>
        <taxon>Eukaryota</taxon>
        <taxon>Metazoa</taxon>
        <taxon>Ecdysozoa</taxon>
        <taxon>Arthropoda</taxon>
        <taxon>Hexapoda</taxon>
        <taxon>Insecta</taxon>
        <taxon>Pterygota</taxon>
        <taxon>Neoptera</taxon>
        <taxon>Endopterygota</taxon>
        <taxon>Diptera</taxon>
        <taxon>Nematocera</taxon>
        <taxon>Culicoidea</taxon>
        <taxon>Culicidae</taxon>
        <taxon>Culicinae</taxon>
        <taxon>Culicini</taxon>
        <taxon>Culex</taxon>
        <taxon>Culex</taxon>
    </lineage>
</organism>
<name>A0A8D8I9J4_CULPI</name>
<accession>A0A8D8I9J4</accession>
<dbReference type="InterPro" id="IPR036872">
    <property type="entry name" value="CH_dom_sf"/>
</dbReference>
<dbReference type="GO" id="GO:0036449">
    <property type="term" value="C:microtubule minus-end"/>
    <property type="evidence" value="ECO:0007669"/>
    <property type="project" value="TreeGrafter"/>
</dbReference>
<dbReference type="GO" id="GO:0005516">
    <property type="term" value="F:calmodulin binding"/>
    <property type="evidence" value="ECO:0007669"/>
    <property type="project" value="InterPro"/>
</dbReference>
<protein>
    <submittedName>
        <fullName evidence="3">Patronin</fullName>
    </submittedName>
</protein>
<dbReference type="InterPro" id="IPR022613">
    <property type="entry name" value="CH_CAMSAP_2"/>
</dbReference>
<dbReference type="GO" id="GO:0031122">
    <property type="term" value="P:cytoplasmic microtubule organization"/>
    <property type="evidence" value="ECO:0007669"/>
    <property type="project" value="TreeGrafter"/>
</dbReference>
<sequence>MDSQKQQQQRSSGSEMETMESRLAKQRASVKWLLSKAYNNRVPEFLKDPFYRDHEGLDHLKPQIVVGLGNASIYCQVLSNIYSDPNYQSLNHWSILQTLSRKGVPLNESPDLPLTETVLIQTNPLRINAHMTVIEAMMVLYAKEVASSGRISSALERISGRSTSQPAQHHEAALLGWVSHVCSALKRRIDYEQANGGGGGSGSGGGPAVDEYGQRLPSPDIPPLRDFRELCDGVCLAYLISYYCPKLVPWPSVHFNHVPTIEDSIHNILIVSNFSERNLPYSVFHMTPEDITYMRGAMKQNLVVLLADLFNVFEIHPAKCVCYPGMEQQQVTVTRSPSANTLRKHHSTRDVHDQQQQQMQPQQPYHQQPQYSQHQPQDQYQDSNEGFVVHRSKGVPTLSSMHEPLVPARIRQAKEKTNNDSKAEERGRHPTSHPAAEPDPGAGPASPAAHPRAANRKSAQPAIRLPAKHPTEHPRHVPAHQHSAVQF</sequence>
<reference evidence="3" key="1">
    <citation type="submission" date="2021-05" db="EMBL/GenBank/DDBJ databases">
        <authorList>
            <person name="Alioto T."/>
            <person name="Alioto T."/>
            <person name="Gomez Garrido J."/>
        </authorList>
    </citation>
    <scope>NUCLEOTIDE SEQUENCE</scope>
</reference>
<feature type="region of interest" description="Disordered" evidence="1">
    <location>
        <begin position="193"/>
        <end position="215"/>
    </location>
</feature>
<feature type="domain" description="Calponin-homology (CH)" evidence="2">
    <location>
        <begin position="168"/>
        <end position="314"/>
    </location>
</feature>
<dbReference type="AlphaFoldDB" id="A0A8D8I9J4"/>
<dbReference type="PROSITE" id="PS50021">
    <property type="entry name" value="CH"/>
    <property type="match status" value="1"/>
</dbReference>
<evidence type="ECO:0000313" key="3">
    <source>
        <dbReference type="EMBL" id="CAG6548086.1"/>
    </source>
</evidence>
<dbReference type="SUPFAM" id="SSF47576">
    <property type="entry name" value="Calponin-homology domain, CH-domain"/>
    <property type="match status" value="1"/>
</dbReference>
<dbReference type="Pfam" id="PF25532">
    <property type="entry name" value="CH_CAMSAP2_N"/>
    <property type="match status" value="1"/>
</dbReference>
<feature type="compositionally biased region" description="Basic and acidic residues" evidence="1">
    <location>
        <begin position="412"/>
        <end position="428"/>
    </location>
</feature>
<dbReference type="InterPro" id="IPR058042">
    <property type="entry name" value="CAMSAP_N"/>
</dbReference>
<dbReference type="InterPro" id="IPR001715">
    <property type="entry name" value="CH_dom"/>
</dbReference>
<dbReference type="EMBL" id="HBUE01345310">
    <property type="protein sequence ID" value="CAG6600304.1"/>
    <property type="molecule type" value="Transcribed_RNA"/>
</dbReference>
<feature type="region of interest" description="Disordered" evidence="1">
    <location>
        <begin position="1"/>
        <end position="20"/>
    </location>
</feature>
<proteinExistence type="predicted"/>
<dbReference type="PANTHER" id="PTHR21595">
    <property type="entry name" value="PATRONIN"/>
    <property type="match status" value="1"/>
</dbReference>
<feature type="region of interest" description="Disordered" evidence="1">
    <location>
        <begin position="395"/>
        <end position="487"/>
    </location>
</feature>
<feature type="compositionally biased region" description="Low complexity" evidence="1">
    <location>
        <begin position="434"/>
        <end position="452"/>
    </location>
</feature>
<feature type="compositionally biased region" description="Gly residues" evidence="1">
    <location>
        <begin position="195"/>
        <end position="207"/>
    </location>
</feature>
<feature type="region of interest" description="Disordered" evidence="1">
    <location>
        <begin position="333"/>
        <end position="382"/>
    </location>
</feature>
<dbReference type="EMBL" id="HBUE01238334">
    <property type="protein sequence ID" value="CAG6548086.1"/>
    <property type="molecule type" value="Transcribed_RNA"/>
</dbReference>
<dbReference type="Pfam" id="PF11971">
    <property type="entry name" value="CAMSAP_CH"/>
    <property type="match status" value="1"/>
</dbReference>